<dbReference type="Proteomes" id="UP001189429">
    <property type="component" value="Unassembled WGS sequence"/>
</dbReference>
<evidence type="ECO:0000313" key="2">
    <source>
        <dbReference type="Proteomes" id="UP001189429"/>
    </source>
</evidence>
<evidence type="ECO:0000313" key="1">
    <source>
        <dbReference type="EMBL" id="CAK0857399.1"/>
    </source>
</evidence>
<accession>A0ABN9UD58</accession>
<sequence length="160" mass="17686">MQPVRLRRHTSSFQCLGGQFVAQEAFSKVRGSALASYSAGISACEEGDQWPWQWPFALLGGIREMKMRPDVFFSYSAGISACEKGEQRQRALTMLSEIWEANLGPDTIRPPSSSSSCPLVPAPPSACPREWLGGDYKQPQAPIIARPILTEIPRHRGQEP</sequence>
<keyword evidence="2" id="KW-1185">Reference proteome</keyword>
<organism evidence="1 2">
    <name type="scientific">Prorocentrum cordatum</name>
    <dbReference type="NCBI Taxonomy" id="2364126"/>
    <lineage>
        <taxon>Eukaryota</taxon>
        <taxon>Sar</taxon>
        <taxon>Alveolata</taxon>
        <taxon>Dinophyceae</taxon>
        <taxon>Prorocentrales</taxon>
        <taxon>Prorocentraceae</taxon>
        <taxon>Prorocentrum</taxon>
    </lineage>
</organism>
<dbReference type="EMBL" id="CAUYUJ010015726">
    <property type="protein sequence ID" value="CAK0857399.1"/>
    <property type="molecule type" value="Genomic_DNA"/>
</dbReference>
<proteinExistence type="predicted"/>
<gene>
    <name evidence="1" type="ORF">PCOR1329_LOCUS47530</name>
</gene>
<comment type="caution">
    <text evidence="1">The sequence shown here is derived from an EMBL/GenBank/DDBJ whole genome shotgun (WGS) entry which is preliminary data.</text>
</comment>
<name>A0ABN9UD58_9DINO</name>
<reference evidence="1" key="1">
    <citation type="submission" date="2023-10" db="EMBL/GenBank/DDBJ databases">
        <authorList>
            <person name="Chen Y."/>
            <person name="Shah S."/>
            <person name="Dougan E. K."/>
            <person name="Thang M."/>
            <person name="Chan C."/>
        </authorList>
    </citation>
    <scope>NUCLEOTIDE SEQUENCE [LARGE SCALE GENOMIC DNA]</scope>
</reference>
<protein>
    <submittedName>
        <fullName evidence="1">Uncharacterized protein</fullName>
    </submittedName>
</protein>